<dbReference type="InterPro" id="IPR000595">
    <property type="entry name" value="cNMP-bd_dom"/>
</dbReference>
<feature type="compositionally biased region" description="Low complexity" evidence="1">
    <location>
        <begin position="257"/>
        <end position="271"/>
    </location>
</feature>
<feature type="compositionally biased region" description="Polar residues" evidence="1">
    <location>
        <begin position="1"/>
        <end position="21"/>
    </location>
</feature>
<feature type="region of interest" description="Disordered" evidence="1">
    <location>
        <begin position="69"/>
        <end position="133"/>
    </location>
</feature>
<feature type="compositionally biased region" description="Polar residues" evidence="1">
    <location>
        <begin position="450"/>
        <end position="464"/>
    </location>
</feature>
<proteinExistence type="predicted"/>
<dbReference type="VEuPathDB" id="TriTrypDB:BSAL_94095"/>
<organism evidence="3 4">
    <name type="scientific">Bodo saltans</name>
    <name type="common">Flagellated protozoan</name>
    <dbReference type="NCBI Taxonomy" id="75058"/>
    <lineage>
        <taxon>Eukaryota</taxon>
        <taxon>Discoba</taxon>
        <taxon>Euglenozoa</taxon>
        <taxon>Kinetoplastea</taxon>
        <taxon>Metakinetoplastina</taxon>
        <taxon>Eubodonida</taxon>
        <taxon>Bodonidae</taxon>
        <taxon>Bodo</taxon>
    </lineage>
</organism>
<dbReference type="Proteomes" id="UP000051952">
    <property type="component" value="Unassembled WGS sequence"/>
</dbReference>
<protein>
    <recommendedName>
        <fullName evidence="2">Cyclic nucleotide-binding domain-containing protein</fullName>
    </recommendedName>
</protein>
<feature type="non-terminal residue" evidence="3">
    <location>
        <position position="798"/>
    </location>
</feature>
<dbReference type="SUPFAM" id="SSF51206">
    <property type="entry name" value="cAMP-binding domain-like"/>
    <property type="match status" value="1"/>
</dbReference>
<evidence type="ECO:0000313" key="3">
    <source>
        <dbReference type="EMBL" id="CUG86666.1"/>
    </source>
</evidence>
<sequence length="798" mass="85603">MSSLSNTNISFGSEKTSSSAKSRNHIFLSVDVQQHSAHHQLQSPPTPNSQSRQQNAPLRFPRDKLREQLKSSTNEQSFHDIGRSGTAVNILSRDATTTPSSNSYRRPPQTPAQSLPSRNTPTASGGAPITSRNAFLATGGSKFTVGPASPATSNSGRAFQRMMTHTSSTTTSPPHTNHSGGAAVLVTSLAVGGGMAGLNAIPKDDHRRMSMGDAFGDDVVVGEGSSLLSLPSANIMVQLLRDSPPNSDDDDDDVDDFFTVFSDGRSSSTSTAGGGRGGGLDHFQSPLHIGQGVGGDQKLLETTTTTTSSPSATQSNQSIQHPLSKGTSSSASSSSRATLRTAAKVVVLDSNDVHRVSHDDSEDPMGRNISNSPFKSRSSTTSTQQQQQQLHRLRSFDSVSLTTGETSVSYKAVAFGGVGRGEHSNLPAVSMDLAKSVVDHRRRQQQQQQSPTHPLTRRSPTAPQSPMSPHGGGSSRRSPTAPQSPMSPHGGGSSMRRVTQNCATHDAVGGGGETMLESLDASVSTTTLQYHSRSNNLGGLLSRHTTQVPSSLATTTATFFLTSEAASPPIRVTVDDDDDDDDLVDTTEDADTSGSECFSACNGPRAPPPQPQRCAPTTAAMATTASFATPRARAIQRRAQERAEREHMLLKSRERQTNAVERKMFLAEHRTLQLSASWLTFVELSRFAMRLNAAAEFARMLRQRRARRGVAPLVVLRLRQALRRARTRIQGRGAPRPAIAALRADKLLNLFPDAQLQYAIDRMTLKYFFENENIIMMGSEDDEAYVLHSGVADVLMGQ</sequence>
<feature type="region of interest" description="Disordered" evidence="1">
    <location>
        <begin position="241"/>
        <end position="336"/>
    </location>
</feature>
<feature type="compositionally biased region" description="Polar residues" evidence="1">
    <location>
        <begin position="86"/>
        <end position="104"/>
    </location>
</feature>
<name>A0A0S4JCL3_BODSA</name>
<feature type="region of interest" description="Disordered" evidence="1">
    <location>
        <begin position="570"/>
        <end position="615"/>
    </location>
</feature>
<dbReference type="InterPro" id="IPR018490">
    <property type="entry name" value="cNMP-bd_dom_sf"/>
</dbReference>
<feature type="domain" description="Cyclic nucleotide-binding" evidence="2">
    <location>
        <begin position="747"/>
        <end position="798"/>
    </location>
</feature>
<feature type="compositionally biased region" description="Low complexity" evidence="1">
    <location>
        <begin position="327"/>
        <end position="336"/>
    </location>
</feature>
<evidence type="ECO:0000256" key="1">
    <source>
        <dbReference type="SAM" id="MobiDB-lite"/>
    </source>
</evidence>
<feature type="compositionally biased region" description="Low complexity" evidence="1">
    <location>
        <begin position="378"/>
        <end position="389"/>
    </location>
</feature>
<feature type="compositionally biased region" description="Low complexity" evidence="1">
    <location>
        <begin position="302"/>
        <end position="318"/>
    </location>
</feature>
<feature type="compositionally biased region" description="Acidic residues" evidence="1">
    <location>
        <begin position="575"/>
        <end position="591"/>
    </location>
</feature>
<feature type="region of interest" description="Disordered" evidence="1">
    <location>
        <begin position="436"/>
        <end position="497"/>
    </location>
</feature>
<dbReference type="EMBL" id="CYKH01001358">
    <property type="protein sequence ID" value="CUG86666.1"/>
    <property type="molecule type" value="Genomic_DNA"/>
</dbReference>
<feature type="region of interest" description="Disordered" evidence="1">
    <location>
        <begin position="353"/>
        <end position="403"/>
    </location>
</feature>
<keyword evidence="4" id="KW-1185">Reference proteome</keyword>
<feature type="compositionally biased region" description="Low complexity" evidence="1">
    <location>
        <begin position="465"/>
        <end position="488"/>
    </location>
</feature>
<reference evidence="4" key="1">
    <citation type="submission" date="2015-09" db="EMBL/GenBank/DDBJ databases">
        <authorList>
            <consortium name="Pathogen Informatics"/>
        </authorList>
    </citation>
    <scope>NUCLEOTIDE SEQUENCE [LARGE SCALE GENOMIC DNA]</scope>
    <source>
        <strain evidence="4">Lake Konstanz</strain>
    </source>
</reference>
<accession>A0A0S4JCL3</accession>
<evidence type="ECO:0000259" key="2">
    <source>
        <dbReference type="PROSITE" id="PS50042"/>
    </source>
</evidence>
<feature type="compositionally biased region" description="Acidic residues" evidence="1">
    <location>
        <begin position="247"/>
        <end position="256"/>
    </location>
</feature>
<feature type="compositionally biased region" description="Polar residues" evidence="1">
    <location>
        <begin position="368"/>
        <end position="377"/>
    </location>
</feature>
<feature type="region of interest" description="Disordered" evidence="1">
    <location>
        <begin position="1"/>
        <end position="55"/>
    </location>
</feature>
<feature type="compositionally biased region" description="Polar residues" evidence="1">
    <location>
        <begin position="111"/>
        <end position="123"/>
    </location>
</feature>
<dbReference type="AlphaFoldDB" id="A0A0S4JCL3"/>
<feature type="compositionally biased region" description="Polar residues" evidence="1">
    <location>
        <begin position="31"/>
        <end position="55"/>
    </location>
</feature>
<evidence type="ECO:0000313" key="4">
    <source>
        <dbReference type="Proteomes" id="UP000051952"/>
    </source>
</evidence>
<dbReference type="PROSITE" id="PS50042">
    <property type="entry name" value="CNMP_BINDING_3"/>
    <property type="match status" value="1"/>
</dbReference>
<gene>
    <name evidence="3" type="ORF">BSAL_94095</name>
</gene>